<dbReference type="Proteomes" id="UP000615989">
    <property type="component" value="Unassembled WGS sequence"/>
</dbReference>
<dbReference type="Pfam" id="PF08401">
    <property type="entry name" value="ArdcN"/>
    <property type="match status" value="1"/>
</dbReference>
<evidence type="ECO:0000259" key="3">
    <source>
        <dbReference type="PROSITE" id="PS50880"/>
    </source>
</evidence>
<dbReference type="CDD" id="cd01029">
    <property type="entry name" value="TOPRIM_primases"/>
    <property type="match status" value="1"/>
</dbReference>
<proteinExistence type="predicted"/>
<dbReference type="InterPro" id="IPR034154">
    <property type="entry name" value="TOPRIM_DnaG/twinkle"/>
</dbReference>
<protein>
    <submittedName>
        <fullName evidence="4">DUF1738 domain-containing protein</fullName>
    </submittedName>
</protein>
<evidence type="ECO:0000313" key="5">
    <source>
        <dbReference type="Proteomes" id="UP000615989"/>
    </source>
</evidence>
<gene>
    <name evidence="4" type="ORF">GO606_17805</name>
</gene>
<feature type="compositionally biased region" description="Basic and acidic residues" evidence="2">
    <location>
        <begin position="1118"/>
        <end position="1131"/>
    </location>
</feature>
<reference evidence="4" key="1">
    <citation type="submission" date="2019-12" db="EMBL/GenBank/DDBJ databases">
        <title>Comparative genomics gives insights into the taxonomy of the Azoarcus-Aromatoleum group and reveals separate origins of nif in the plant-associated Azoarcus and non-plant-associated Aromatoleum sub-groups.</title>
        <authorList>
            <person name="Lafos M."/>
            <person name="Maluk M."/>
            <person name="Batista M."/>
            <person name="Junghare M."/>
            <person name="Carmona M."/>
            <person name="Faoro H."/>
            <person name="Cruz L.M."/>
            <person name="Battistoni F."/>
            <person name="De Souza E."/>
            <person name="Pedrosa F."/>
            <person name="Chen W.-M."/>
            <person name="Poole P.S."/>
            <person name="Dixon R.A."/>
            <person name="James E.K."/>
        </authorList>
    </citation>
    <scope>NUCLEOTIDE SEQUENCE</scope>
    <source>
        <strain evidence="4">LuFRes1</strain>
    </source>
</reference>
<accession>A0ABX1PRU4</accession>
<organism evidence="4 5">
    <name type="scientific">Aromatoleum anaerobium</name>
    <dbReference type="NCBI Taxonomy" id="182180"/>
    <lineage>
        <taxon>Bacteria</taxon>
        <taxon>Pseudomonadati</taxon>
        <taxon>Pseudomonadota</taxon>
        <taxon>Betaproteobacteria</taxon>
        <taxon>Rhodocyclales</taxon>
        <taxon>Rhodocyclaceae</taxon>
        <taxon>Aromatoleum</taxon>
    </lineage>
</organism>
<feature type="domain" description="Toprim" evidence="3">
    <location>
        <begin position="986"/>
        <end position="1074"/>
    </location>
</feature>
<dbReference type="Pfam" id="PF18818">
    <property type="entry name" value="MPTase-PolyVal"/>
    <property type="match status" value="1"/>
</dbReference>
<dbReference type="InterPro" id="IPR006171">
    <property type="entry name" value="TOPRIM_dom"/>
</dbReference>
<dbReference type="InterPro" id="IPR041459">
    <property type="entry name" value="MPTase-PolyVal"/>
</dbReference>
<dbReference type="InterPro" id="IPR043764">
    <property type="entry name" value="DUF5710"/>
</dbReference>
<dbReference type="SMART" id="SM00493">
    <property type="entry name" value="TOPRIM"/>
    <property type="match status" value="1"/>
</dbReference>
<dbReference type="PROSITE" id="PS50880">
    <property type="entry name" value="TOPRIM"/>
    <property type="match status" value="1"/>
</dbReference>
<evidence type="ECO:0000313" key="4">
    <source>
        <dbReference type="EMBL" id="NMG26531.1"/>
    </source>
</evidence>
<keyword evidence="1" id="KW-0175">Coiled coil</keyword>
<name>A0ABX1PRU4_9RHOO</name>
<feature type="coiled-coil region" evidence="1">
    <location>
        <begin position="467"/>
        <end position="494"/>
    </location>
</feature>
<feature type="region of interest" description="Disordered" evidence="2">
    <location>
        <begin position="1118"/>
        <end position="1143"/>
    </location>
</feature>
<feature type="region of interest" description="Disordered" evidence="2">
    <location>
        <begin position="709"/>
        <end position="730"/>
    </location>
</feature>
<dbReference type="Pfam" id="PF18974">
    <property type="entry name" value="DUF5710"/>
    <property type="match status" value="2"/>
</dbReference>
<sequence>MAEAKKPFHEAVAENLIEQLKAGTAPWQRPWEPGEPGGFLPVNPTTGKRYKGINAIHLMSRGRTDNRWMTYKQAAAAGAQVRKGEKGTPVQYWKFSEEQEKRDESGKPVLNGEGKPVKETVMLERPRVFFATVFNAEQVDGLPPLERKEQTWDAVERAEHILKASGAVIRHGENNRAFYRPATDSIHLPDRGQFPTADNYYATALHELGHWTGHESRLDRDLVHPFGSDGYAKEELRAEIASMILGDELGIGHDPGQHAAYVGSWIKALEDDPLEIFRASSEAEKIKDYVMAFEQKQVQEQDVQQQPTVAELTTTQHEAMKAADQAFQAELVRAYGEKDAGDRRYQLTHDDPAVQAAADAFKTAADEWRGAVTEARKTVAERDQVRQAVPTQEVRMQAGTDDATDQAVKQAKAEAWTLGNLERGTLPRALDTARLEQIDKALHLLDQMQPLNTQNEFWTRHELPADVDALDANIQAAIEPLEQLREEAKVAEARKVGDLAAFDAAANEAFGLDLPHDWNGNIQVQASAEYQVDGETHVAAAVDLGVEPQFWSVYAQHEDGRYEFLRDFDRPQQAEHLAERLAVVVANSTDNEHERAAVLARAHEDRVRRDPNSTDEDVLAAKEARKSAEMNVTLNDADMQKRIAELEKQAADQMSAGTPAQDERAYINVPYKEKDEAKSLGAKWDRKEQSWYVPPGVDTAPFAKWAQGATQETAQARQAEKPVEAQSGGQKAAQERVYLAVPYGERAAAKAAGADWDKAAKSWYAGPKANMEKLQRWLPDNVPAQQAPAMSPKEEFADALRSVGCVVSGEHPIMDGKKHRISVEGEKFSEKAGSGFYVGHLDGHPAGYIKNNKTGIEMKWKSKGYSLDPQEKTRMAAEAANKLAARAEEQDRLHEATAQRVGKQMGSLVPASELTPYMRDKGIQTHAGALTDKDGQKTYIPAFDVDGKQWTMQYIQEDGTKRFAKDSKKEGCFHPVGGMDALAKAPALVISEGYATAATNAEALGFATVAAFDSGNLPAVARALHDKFPDKPVIIAGDDDRHLEATQGINPGRTKAAEAATAVGGKAMFPIFAPGEQAANPKGFTDFNDLATKSELGKEGVERQLRAAVGRVIRNAEEKRERVQEQEKKQVQEQQPKRAARIA</sequence>
<evidence type="ECO:0000256" key="2">
    <source>
        <dbReference type="SAM" id="MobiDB-lite"/>
    </source>
</evidence>
<dbReference type="RefSeq" id="WP_169119849.1">
    <property type="nucleotide sequence ID" value="NZ_WTVG02000001.1"/>
</dbReference>
<evidence type="ECO:0000256" key="1">
    <source>
        <dbReference type="SAM" id="Coils"/>
    </source>
</evidence>
<dbReference type="InterPro" id="IPR013610">
    <property type="entry name" value="ArdC_N"/>
</dbReference>
<dbReference type="EMBL" id="WTVG01000075">
    <property type="protein sequence ID" value="NMG26531.1"/>
    <property type="molecule type" value="Genomic_DNA"/>
</dbReference>
<comment type="caution">
    <text evidence="4">The sequence shown here is derived from an EMBL/GenBank/DDBJ whole genome shotgun (WGS) entry which is preliminary data.</text>
</comment>
<keyword evidence="5" id="KW-1185">Reference proteome</keyword>